<organism evidence="3 4">
    <name type="scientific">Tetraparma gracilis</name>
    <dbReference type="NCBI Taxonomy" id="2962635"/>
    <lineage>
        <taxon>Eukaryota</taxon>
        <taxon>Sar</taxon>
        <taxon>Stramenopiles</taxon>
        <taxon>Ochrophyta</taxon>
        <taxon>Bolidophyceae</taxon>
        <taxon>Parmales</taxon>
        <taxon>Triparmaceae</taxon>
        <taxon>Tetraparma</taxon>
    </lineage>
</organism>
<keyword evidence="4" id="KW-1185">Reference proteome</keyword>
<feature type="transmembrane region" description="Helical" evidence="2">
    <location>
        <begin position="491"/>
        <end position="510"/>
    </location>
</feature>
<feature type="transmembrane region" description="Helical" evidence="2">
    <location>
        <begin position="416"/>
        <end position="434"/>
    </location>
</feature>
<keyword evidence="2" id="KW-0472">Membrane</keyword>
<evidence type="ECO:0000256" key="1">
    <source>
        <dbReference type="SAM" id="MobiDB-lite"/>
    </source>
</evidence>
<name>A0ABQ6MU59_9STRA</name>
<keyword evidence="2" id="KW-0812">Transmembrane</keyword>
<reference evidence="3 4" key="1">
    <citation type="journal article" date="2023" name="Commun. Biol.">
        <title>Genome analysis of Parmales, the sister group of diatoms, reveals the evolutionary specialization of diatoms from phago-mixotrophs to photoautotrophs.</title>
        <authorList>
            <person name="Ban H."/>
            <person name="Sato S."/>
            <person name="Yoshikawa S."/>
            <person name="Yamada K."/>
            <person name="Nakamura Y."/>
            <person name="Ichinomiya M."/>
            <person name="Sato N."/>
            <person name="Blanc-Mathieu R."/>
            <person name="Endo H."/>
            <person name="Kuwata A."/>
            <person name="Ogata H."/>
        </authorList>
    </citation>
    <scope>NUCLEOTIDE SEQUENCE [LARGE SCALE GENOMIC DNA]</scope>
</reference>
<evidence type="ECO:0000313" key="3">
    <source>
        <dbReference type="EMBL" id="GMI33291.1"/>
    </source>
</evidence>
<feature type="transmembrane region" description="Helical" evidence="2">
    <location>
        <begin position="264"/>
        <end position="282"/>
    </location>
</feature>
<dbReference type="EMBL" id="BRYB01003241">
    <property type="protein sequence ID" value="GMI33291.1"/>
    <property type="molecule type" value="Genomic_DNA"/>
</dbReference>
<gene>
    <name evidence="3" type="ORF">TeGR_g7619</name>
</gene>
<protein>
    <submittedName>
        <fullName evidence="3">Uncharacterized protein</fullName>
    </submittedName>
</protein>
<feature type="region of interest" description="Disordered" evidence="1">
    <location>
        <begin position="68"/>
        <end position="107"/>
    </location>
</feature>
<feature type="compositionally biased region" description="Polar residues" evidence="1">
    <location>
        <begin position="1"/>
        <end position="10"/>
    </location>
</feature>
<dbReference type="Proteomes" id="UP001165060">
    <property type="component" value="Unassembled WGS sequence"/>
</dbReference>
<feature type="transmembrane region" description="Helical" evidence="2">
    <location>
        <begin position="385"/>
        <end position="404"/>
    </location>
</feature>
<feature type="transmembrane region" description="Helical" evidence="2">
    <location>
        <begin position="294"/>
        <end position="312"/>
    </location>
</feature>
<proteinExistence type="predicted"/>
<evidence type="ECO:0000313" key="4">
    <source>
        <dbReference type="Proteomes" id="UP001165060"/>
    </source>
</evidence>
<feature type="region of interest" description="Disordered" evidence="1">
    <location>
        <begin position="1"/>
        <end position="25"/>
    </location>
</feature>
<evidence type="ECO:0000256" key="2">
    <source>
        <dbReference type="SAM" id="Phobius"/>
    </source>
</evidence>
<keyword evidence="2" id="KW-1133">Transmembrane helix</keyword>
<feature type="transmembrane region" description="Helical" evidence="2">
    <location>
        <begin position="552"/>
        <end position="570"/>
    </location>
</feature>
<accession>A0ABQ6MU59</accession>
<sequence length="660" mass="72545">MATIAPTSDPLSPPTPHVPASVSRHPPKVSSAIALVLAKFQDLQVDLAALTSADADEQLAQGVLDKHGSGDRRVAMPASRPALGGLGDYDTYQNSEDEGEQAVAPSGVRQRRLTALVPKLDDATRLNAFGEFVQMAHSQDLSTSTASVKKSYRMEDSVQDIERMSFAEIAGDEKRQVFQLGAVRRSMRHLPFGAIFMSEEILTLSKRFMEIGPARSSVMHMGLGTMSSGEIGPHARRESTAMQEAWYISPVLAVVQKVRGYHPVFFVLAVVAGGGEFMYYATHIHRHGPELTSITAVVTTVLMVIINCLHSFKPAFMGGRMKLSSKLTLEELSLTGISYMRCKGLDVLAAAQQRTAKDNHKQLDEAADVAKFKAEMVRRVEWECFLVHFMIGAIPMTASAYWSVVGSARRDDTEMMVYAICAMWFKIVTCLVTAQTAFSVRLSQVLSEWEIRRVEADVRTVHPTLIHRITPRFKSLLHECHLCGNLAHKHLTLYFIFIAVDVLLMVGGIFNASMMGAGGGGDGSEEEVAEEGAGGDVGTCVPWWVFANGVQPIVNILVFVHMYGLLNLAIERDVDQDIVEMNIRLTYSDTHVPNWLLQQMLCLERLDGRAFSLPFNVVPSVEMSRKIASSVGTVVVFLLPYLLSIADKLDNELLCARASG</sequence>
<comment type="caution">
    <text evidence="3">The sequence shown here is derived from an EMBL/GenBank/DDBJ whole genome shotgun (WGS) entry which is preliminary data.</text>
</comment>
<feature type="transmembrane region" description="Helical" evidence="2">
    <location>
        <begin position="627"/>
        <end position="646"/>
    </location>
</feature>